<dbReference type="GO" id="GO:0016874">
    <property type="term" value="F:ligase activity"/>
    <property type="evidence" value="ECO:0007669"/>
    <property type="project" value="UniProtKB-KW"/>
</dbReference>
<dbReference type="EMBL" id="FTNL01000024">
    <property type="protein sequence ID" value="SIR78341.1"/>
    <property type="molecule type" value="Genomic_DNA"/>
</dbReference>
<evidence type="ECO:0000256" key="2">
    <source>
        <dbReference type="SAM" id="Phobius"/>
    </source>
</evidence>
<dbReference type="RefSeq" id="WP_254843424.1">
    <property type="nucleotide sequence ID" value="NZ_FTNL01000024.1"/>
</dbReference>
<dbReference type="SUPFAM" id="SSF56059">
    <property type="entry name" value="Glutathione synthetase ATP-binding domain-like"/>
    <property type="match status" value="1"/>
</dbReference>
<protein>
    <submittedName>
        <fullName evidence="4">D-ala D-ala ligase C-terminus</fullName>
    </submittedName>
</protein>
<keyword evidence="1" id="KW-0547">Nucleotide-binding</keyword>
<evidence type="ECO:0000259" key="3">
    <source>
        <dbReference type="PROSITE" id="PS50975"/>
    </source>
</evidence>
<evidence type="ECO:0000256" key="1">
    <source>
        <dbReference type="PROSITE-ProRule" id="PRU00409"/>
    </source>
</evidence>
<feature type="domain" description="ATP-grasp" evidence="3">
    <location>
        <begin position="181"/>
        <end position="433"/>
    </location>
</feature>
<dbReference type="PROSITE" id="PS50975">
    <property type="entry name" value="ATP_GRASP"/>
    <property type="match status" value="1"/>
</dbReference>
<feature type="transmembrane region" description="Helical" evidence="2">
    <location>
        <begin position="55"/>
        <end position="74"/>
    </location>
</feature>
<keyword evidence="2" id="KW-0472">Membrane</keyword>
<gene>
    <name evidence="4" type="ORF">SAMN05421777_12444</name>
</gene>
<sequence length="451" mass="52469">MSAYVKNFDEHKEIKSSRDICKSLRPVPTAYMDNKHCEHCYPEKRSHFRRKFFNLFHYFIFNPFIYLLSKLFLLSEHDFLRFNNRLNQLVINIFQKLKLYTKTQTIDRKQFNNSVLAFWDEAQKRGLELYNFKESNLHTLYFKLVYNRKKILFHTDSNLSYSQKNTRLDEDAKYDNKWILKKKLLDNQISCPLGRVFISSKKAYNYGISLGFPLVVKPLSESLSIHTSCTIQTQNELKEAINILKQVDFRVLVEKHIPEDVYRSLIINDSLITCVRRQPENIVGDGLTTLQALIDKKNKVRWKEGHGKYPYKITPNSNLMKILSAPGVALNTVINKGQQIFIAKKVTMSSGAKISTVIDLIHPENKLLLEKVHKILNIPLTGLDFICQDISLPWHKQQFGIIENNSFPYIELHLNPSDGKGINVAGKSWDNVLDVLSQKTSNPINIQIIYN</sequence>
<organism evidence="4 5">
    <name type="scientific">Fluoribacter gormanii</name>
    <dbReference type="NCBI Taxonomy" id="464"/>
    <lineage>
        <taxon>Bacteria</taxon>
        <taxon>Pseudomonadati</taxon>
        <taxon>Pseudomonadota</taxon>
        <taxon>Gammaproteobacteria</taxon>
        <taxon>Legionellales</taxon>
        <taxon>Legionellaceae</taxon>
        <taxon>Fluoribacter</taxon>
    </lineage>
</organism>
<dbReference type="InterPro" id="IPR011761">
    <property type="entry name" value="ATP-grasp"/>
</dbReference>
<keyword evidence="4" id="KW-0436">Ligase</keyword>
<keyword evidence="1" id="KW-0067">ATP-binding</keyword>
<name>A0ABY1KJG9_9GAMM</name>
<evidence type="ECO:0000313" key="5">
    <source>
        <dbReference type="Proteomes" id="UP000186808"/>
    </source>
</evidence>
<proteinExistence type="predicted"/>
<comment type="caution">
    <text evidence="4">The sequence shown here is derived from an EMBL/GenBank/DDBJ whole genome shotgun (WGS) entry which is preliminary data.</text>
</comment>
<dbReference type="Gene3D" id="3.30.470.20">
    <property type="entry name" value="ATP-grasp fold, B domain"/>
    <property type="match status" value="2"/>
</dbReference>
<keyword evidence="2" id="KW-1133">Transmembrane helix</keyword>
<keyword evidence="2" id="KW-0812">Transmembrane</keyword>
<reference evidence="4 5" key="1">
    <citation type="submission" date="2017-01" db="EMBL/GenBank/DDBJ databases">
        <authorList>
            <person name="Varghese N."/>
            <person name="Submissions S."/>
        </authorList>
    </citation>
    <scope>NUCLEOTIDE SEQUENCE [LARGE SCALE GENOMIC DNA]</scope>
    <source>
        <strain evidence="4 5">ATCC 33342</strain>
    </source>
</reference>
<keyword evidence="5" id="KW-1185">Reference proteome</keyword>
<evidence type="ECO:0000313" key="4">
    <source>
        <dbReference type="EMBL" id="SIR78341.1"/>
    </source>
</evidence>
<accession>A0ABY1KJG9</accession>
<dbReference type="Proteomes" id="UP000186808">
    <property type="component" value="Unassembled WGS sequence"/>
</dbReference>